<dbReference type="Proteomes" id="UP000673552">
    <property type="component" value="Unassembled WGS sequence"/>
</dbReference>
<reference evidence="3" key="2">
    <citation type="journal article" date="2021" name="Sci. Data">
        <title>Chromosome-scale genome sequencing, assembly and annotation of six genomes from subfamily Leishmaniinae.</title>
        <authorList>
            <person name="Almutairi H."/>
            <person name="Urbaniak M.D."/>
            <person name="Bates M.D."/>
            <person name="Jariyapan N."/>
            <person name="Kwakye-Nuako G."/>
            <person name="Thomaz Soccol V."/>
            <person name="Al-Salem W.S."/>
            <person name="Dillon R.J."/>
            <person name="Bates P.A."/>
            <person name="Gatherer D."/>
        </authorList>
    </citation>
    <scope>NUCLEOTIDE SEQUENCE [LARGE SCALE GENOMIC DNA]</scope>
</reference>
<evidence type="ECO:0000313" key="3">
    <source>
        <dbReference type="Proteomes" id="UP000673552"/>
    </source>
</evidence>
<dbReference type="EMBL" id="JAFEUZ010000025">
    <property type="protein sequence ID" value="KAG5476962.1"/>
    <property type="molecule type" value="Genomic_DNA"/>
</dbReference>
<feature type="compositionally biased region" description="Low complexity" evidence="1">
    <location>
        <begin position="180"/>
        <end position="202"/>
    </location>
</feature>
<dbReference type="RefSeq" id="XP_067178132.1">
    <property type="nucleotide sequence ID" value="XM_067322767.1"/>
</dbReference>
<feature type="compositionally biased region" description="Polar residues" evidence="1">
    <location>
        <begin position="24"/>
        <end position="34"/>
    </location>
</feature>
<feature type="compositionally biased region" description="Basic and acidic residues" evidence="1">
    <location>
        <begin position="155"/>
        <end position="173"/>
    </location>
</feature>
<name>A0A836KL32_9TRYP</name>
<comment type="caution">
    <text evidence="2">The sequence shown here is derived from an EMBL/GenBank/DDBJ whole genome shotgun (WGS) entry which is preliminary data.</text>
</comment>
<keyword evidence="3" id="KW-1185">Reference proteome</keyword>
<feature type="region of interest" description="Disordered" evidence="1">
    <location>
        <begin position="323"/>
        <end position="405"/>
    </location>
</feature>
<feature type="region of interest" description="Disordered" evidence="1">
    <location>
        <begin position="1"/>
        <end position="135"/>
    </location>
</feature>
<feature type="region of interest" description="Disordered" evidence="1">
    <location>
        <begin position="249"/>
        <end position="282"/>
    </location>
</feature>
<evidence type="ECO:0000256" key="1">
    <source>
        <dbReference type="SAM" id="MobiDB-lite"/>
    </source>
</evidence>
<dbReference type="AlphaFoldDB" id="A0A836KL32"/>
<feature type="compositionally biased region" description="Basic residues" evidence="1">
    <location>
        <begin position="323"/>
        <end position="334"/>
    </location>
</feature>
<sequence>MSKQGSTDSVAEESGGTARPPVSTAMTSKSNRSPNVRGNANNRRKRGASVPEQLAAEVPTVKLESTGEPTLVAGLTTDSAEHGVTSTHSSSEGESDELQKRSTEARQGDDEAERNLRGTSAHLTRRTKAEEVEGIPALHQAKLCHGEDVAAASSRFERPKEALGDACPHEPRCSRSRSHSAAPLSPAGPTPASASSLPALSAKQGGEEEAWEAAVQAAVDAQERQLLHTLLSIFPPEILRDSGSGWGLGGGGEAVDAESAQDAPSRHVGAGSTSSFPSPALSPEPLPQLLKALCEDKAYVHGAWCRYEDDLCVRRTQSSIQRKRQRHLFNKGGRKAVSSGQTAAARRGDGDGDDGESSAGEDEAVVEDELQPPESLWVEAPPAFTGGPWPLPANATQPVPASPVTGGFQWTPWRFYRKKRRRGSRRPAEGGASPSVVRSTTATGAIQSGLSIAAPSKSATSGGGVSSLAFSDVPSLPVLPVETNVPESASAVVSPMTPEERKGYARYVMSSGKLRHDCRDPYTFLVSRAKEMRIQWERQHPMD</sequence>
<organism evidence="2 3">
    <name type="scientific">Leishmania martiniquensis</name>
    <dbReference type="NCBI Taxonomy" id="1580590"/>
    <lineage>
        <taxon>Eukaryota</taxon>
        <taxon>Discoba</taxon>
        <taxon>Euglenozoa</taxon>
        <taxon>Kinetoplastea</taxon>
        <taxon>Metakinetoplastina</taxon>
        <taxon>Trypanosomatida</taxon>
        <taxon>Trypanosomatidae</taxon>
        <taxon>Leishmaniinae</taxon>
        <taxon>Leishmania</taxon>
    </lineage>
</organism>
<feature type="region of interest" description="Disordered" evidence="1">
    <location>
        <begin position="155"/>
        <end position="208"/>
    </location>
</feature>
<dbReference type="OrthoDB" id="273895at2759"/>
<feature type="compositionally biased region" description="Acidic residues" evidence="1">
    <location>
        <begin position="351"/>
        <end position="371"/>
    </location>
</feature>
<reference evidence="3" key="1">
    <citation type="journal article" date="2021" name="Microbiol. Resour. Announc.">
        <title>LGAAP: Leishmaniinae Genome Assembly and Annotation Pipeline.</title>
        <authorList>
            <person name="Almutairi H."/>
            <person name="Urbaniak M.D."/>
            <person name="Bates M.D."/>
            <person name="Jariyapan N."/>
            <person name="Kwakye-Nuako G."/>
            <person name="Thomaz-Soccol V."/>
            <person name="Al-Salem W.S."/>
            <person name="Dillon R.J."/>
            <person name="Bates P.A."/>
            <person name="Gatherer D."/>
        </authorList>
    </citation>
    <scope>NUCLEOTIDE SEQUENCE [LARGE SCALE GENOMIC DNA]</scope>
</reference>
<accession>A0A836KL32</accession>
<protein>
    <submittedName>
        <fullName evidence="2">Uncharacterized protein</fullName>
    </submittedName>
</protein>
<feature type="compositionally biased region" description="Basic and acidic residues" evidence="1">
    <location>
        <begin position="97"/>
        <end position="116"/>
    </location>
</feature>
<proteinExistence type="predicted"/>
<feature type="region of interest" description="Disordered" evidence="1">
    <location>
        <begin position="419"/>
        <end position="439"/>
    </location>
</feature>
<gene>
    <name evidence="2" type="ORF">LSCM1_05296</name>
</gene>
<evidence type="ECO:0000313" key="2">
    <source>
        <dbReference type="EMBL" id="KAG5476962.1"/>
    </source>
</evidence>
<dbReference type="GeneID" id="92515279"/>
<dbReference type="KEGG" id="lmat:92515279"/>